<dbReference type="SMART" id="SM00338">
    <property type="entry name" value="BRLZ"/>
    <property type="match status" value="1"/>
</dbReference>
<evidence type="ECO:0000256" key="2">
    <source>
        <dbReference type="ARBA" id="ARBA00023125"/>
    </source>
</evidence>
<evidence type="ECO:0000256" key="3">
    <source>
        <dbReference type="ARBA" id="ARBA00023163"/>
    </source>
</evidence>
<dbReference type="InterPro" id="IPR000837">
    <property type="entry name" value="AP-1"/>
</dbReference>
<dbReference type="Gene3D" id="1.20.5.170">
    <property type="match status" value="1"/>
</dbReference>
<evidence type="ECO:0000313" key="7">
    <source>
        <dbReference type="EMBL" id="KAL1584804.1"/>
    </source>
</evidence>
<protein>
    <recommendedName>
        <fullName evidence="6">BZIP domain-containing protein</fullName>
    </recommendedName>
</protein>
<feature type="region of interest" description="Disordered" evidence="5">
    <location>
        <begin position="105"/>
        <end position="193"/>
    </location>
</feature>
<dbReference type="GO" id="GO:0003677">
    <property type="term" value="F:DNA binding"/>
    <property type="evidence" value="ECO:0007669"/>
    <property type="project" value="UniProtKB-KW"/>
</dbReference>
<dbReference type="GO" id="GO:0003700">
    <property type="term" value="F:DNA-binding transcription factor activity"/>
    <property type="evidence" value="ECO:0007669"/>
    <property type="project" value="InterPro"/>
</dbReference>
<keyword evidence="8" id="KW-1185">Reference proteome</keyword>
<sequence>METLNMQPLNNVGPSSLYDAGIGRQAHNMFPDVNVGAFEQEQLKNSMMFEPAVNWQALSDAGLPNFPKSQTPGPSTTAPSTFDQDFGTLVQTVDPTDLWSDTSAAAGEVSNGTPPASTSESSQGRIPTQSTSPTSPSKASTPPSTGPSTRSTRARNAANRRHSKAKVARKDSHHDDEGSAEAGSASPSAIDSKTQRLREKNKLAAAKCRSRQRKQVQTIESKCNHLSAANSELKRQVRDLAGELNGLRAFALQHQGCNCQVASYNLNQARRVAADLQAFGTTGVEVQQKQQLRRQSGLEA</sequence>
<feature type="compositionally biased region" description="Low complexity" evidence="5">
    <location>
        <begin position="127"/>
        <end position="157"/>
    </location>
</feature>
<keyword evidence="3" id="KW-0804">Transcription</keyword>
<proteinExistence type="predicted"/>
<reference evidence="7 8" key="1">
    <citation type="journal article" date="2020" name="Microbiol. Resour. Announc.">
        <title>Draft Genome Sequence of a Cladosporium Species Isolated from the Mesophotic Ascidian Didemnum maculosum.</title>
        <authorList>
            <person name="Gioti A."/>
            <person name="Siaperas R."/>
            <person name="Nikolaivits E."/>
            <person name="Le Goff G."/>
            <person name="Ouazzani J."/>
            <person name="Kotoulas G."/>
            <person name="Topakas E."/>
        </authorList>
    </citation>
    <scope>NUCLEOTIDE SEQUENCE [LARGE SCALE GENOMIC DNA]</scope>
    <source>
        <strain evidence="7 8">TM138-S3</strain>
    </source>
</reference>
<dbReference type="GeneID" id="96008000"/>
<feature type="coiled-coil region" evidence="4">
    <location>
        <begin position="216"/>
        <end position="243"/>
    </location>
</feature>
<dbReference type="InterPro" id="IPR046347">
    <property type="entry name" value="bZIP_sf"/>
</dbReference>
<organism evidence="7 8">
    <name type="scientific">Cladosporium halotolerans</name>
    <dbReference type="NCBI Taxonomy" id="1052096"/>
    <lineage>
        <taxon>Eukaryota</taxon>
        <taxon>Fungi</taxon>
        <taxon>Dikarya</taxon>
        <taxon>Ascomycota</taxon>
        <taxon>Pezizomycotina</taxon>
        <taxon>Dothideomycetes</taxon>
        <taxon>Dothideomycetidae</taxon>
        <taxon>Cladosporiales</taxon>
        <taxon>Cladosporiaceae</taxon>
        <taxon>Cladosporium</taxon>
    </lineage>
</organism>
<evidence type="ECO:0000313" key="8">
    <source>
        <dbReference type="Proteomes" id="UP000803884"/>
    </source>
</evidence>
<dbReference type="PANTHER" id="PTHR23351:SF24">
    <property type="entry name" value="ACTIVATING TRANSCRIPTION FACTOR 3-RELATED"/>
    <property type="match status" value="1"/>
</dbReference>
<name>A0AB34KIL8_9PEZI</name>
<dbReference type="PROSITE" id="PS50217">
    <property type="entry name" value="BZIP"/>
    <property type="match status" value="1"/>
</dbReference>
<dbReference type="PANTHER" id="PTHR23351">
    <property type="entry name" value="FOS TRANSCRIPTION FACTOR-RELATED"/>
    <property type="match status" value="1"/>
</dbReference>
<feature type="compositionally biased region" description="Low complexity" evidence="5">
    <location>
        <begin position="180"/>
        <end position="189"/>
    </location>
</feature>
<evidence type="ECO:0000256" key="1">
    <source>
        <dbReference type="ARBA" id="ARBA00023015"/>
    </source>
</evidence>
<feature type="compositionally biased region" description="Basic residues" evidence="5">
    <location>
        <begin position="158"/>
        <end position="167"/>
    </location>
</feature>
<dbReference type="Pfam" id="PF00170">
    <property type="entry name" value="bZIP_1"/>
    <property type="match status" value="1"/>
</dbReference>
<keyword evidence="2" id="KW-0238">DNA-binding</keyword>
<dbReference type="CDD" id="cd14687">
    <property type="entry name" value="bZIP_ATF2"/>
    <property type="match status" value="1"/>
</dbReference>
<gene>
    <name evidence="7" type="ORF">WHR41_06557</name>
</gene>
<dbReference type="InterPro" id="IPR004827">
    <property type="entry name" value="bZIP"/>
</dbReference>
<feature type="compositionally biased region" description="Polar residues" evidence="5">
    <location>
        <begin position="67"/>
        <end position="83"/>
    </location>
</feature>
<keyword evidence="4" id="KW-0175">Coiled coil</keyword>
<keyword evidence="1" id="KW-0805">Transcription regulation</keyword>
<dbReference type="Proteomes" id="UP000803884">
    <property type="component" value="Unassembled WGS sequence"/>
</dbReference>
<accession>A0AB34KIL8</accession>
<feature type="compositionally biased region" description="Polar residues" evidence="5">
    <location>
        <begin position="110"/>
        <end position="126"/>
    </location>
</feature>
<feature type="domain" description="BZIP" evidence="6">
    <location>
        <begin position="191"/>
        <end position="254"/>
    </location>
</feature>
<dbReference type="AlphaFoldDB" id="A0AB34KIL8"/>
<dbReference type="RefSeq" id="XP_069227910.1">
    <property type="nucleotide sequence ID" value="XM_069375162.1"/>
</dbReference>
<comment type="caution">
    <text evidence="7">The sequence shown here is derived from an EMBL/GenBank/DDBJ whole genome shotgun (WGS) entry which is preliminary data.</text>
</comment>
<dbReference type="SUPFAM" id="SSF57959">
    <property type="entry name" value="Leucine zipper domain"/>
    <property type="match status" value="1"/>
</dbReference>
<evidence type="ECO:0000256" key="5">
    <source>
        <dbReference type="SAM" id="MobiDB-lite"/>
    </source>
</evidence>
<dbReference type="EMBL" id="JAAQHG020000023">
    <property type="protein sequence ID" value="KAL1584804.1"/>
    <property type="molecule type" value="Genomic_DNA"/>
</dbReference>
<evidence type="ECO:0000259" key="6">
    <source>
        <dbReference type="PROSITE" id="PS50217"/>
    </source>
</evidence>
<feature type="compositionally biased region" description="Basic and acidic residues" evidence="5">
    <location>
        <begin position="168"/>
        <end position="177"/>
    </location>
</feature>
<feature type="region of interest" description="Disordered" evidence="5">
    <location>
        <begin position="60"/>
        <end position="83"/>
    </location>
</feature>
<dbReference type="GO" id="GO:0006357">
    <property type="term" value="P:regulation of transcription by RNA polymerase II"/>
    <property type="evidence" value="ECO:0007669"/>
    <property type="project" value="InterPro"/>
</dbReference>
<evidence type="ECO:0000256" key="4">
    <source>
        <dbReference type="SAM" id="Coils"/>
    </source>
</evidence>